<dbReference type="Pfam" id="PF00005">
    <property type="entry name" value="ABC_tran"/>
    <property type="match status" value="1"/>
</dbReference>
<dbReference type="GO" id="GO:0005524">
    <property type="term" value="F:ATP binding"/>
    <property type="evidence" value="ECO:0007669"/>
    <property type="project" value="UniProtKB-UniRule"/>
</dbReference>
<comment type="caution">
    <text evidence="13">The sequence shown here is derived from an EMBL/GenBank/DDBJ whole genome shotgun (WGS) entry which is preliminary data.</text>
</comment>
<reference evidence="13" key="1">
    <citation type="journal article" date="2020" name="mSystems">
        <title>Genome- and Community-Level Interaction Insights into Carbon Utilization and Element Cycling Functions of Hydrothermarchaeota in Hydrothermal Sediment.</title>
        <authorList>
            <person name="Zhou Z."/>
            <person name="Liu Y."/>
            <person name="Xu W."/>
            <person name="Pan J."/>
            <person name="Luo Z.H."/>
            <person name="Li M."/>
        </authorList>
    </citation>
    <scope>NUCLEOTIDE SEQUENCE [LARGE SCALE GENOMIC DNA]</scope>
    <source>
        <strain evidence="13">SpSt-62</strain>
        <strain evidence="12">SpSt-97</strain>
    </source>
</reference>
<keyword evidence="3 10" id="KW-0813">Transport</keyword>
<feature type="domain" description="ABC transporter" evidence="11">
    <location>
        <begin position="2"/>
        <end position="233"/>
    </location>
</feature>
<dbReference type="InterPro" id="IPR003593">
    <property type="entry name" value="AAA+_ATPase"/>
</dbReference>
<dbReference type="EMBL" id="DTPI01000029">
    <property type="protein sequence ID" value="HGE66432.1"/>
    <property type="molecule type" value="Genomic_DNA"/>
</dbReference>
<dbReference type="InterPro" id="IPR027417">
    <property type="entry name" value="P-loop_NTPase"/>
</dbReference>
<keyword evidence="5 10" id="KW-0547">Nucleotide-binding</keyword>
<evidence type="ECO:0000313" key="12">
    <source>
        <dbReference type="EMBL" id="HGE66432.1"/>
    </source>
</evidence>
<protein>
    <recommendedName>
        <fullName evidence="10">ABC transporter ATP-binding protein</fullName>
    </recommendedName>
</protein>
<dbReference type="PROSITE" id="PS00211">
    <property type="entry name" value="ABC_TRANSPORTER_1"/>
    <property type="match status" value="1"/>
</dbReference>
<dbReference type="InterPro" id="IPR005876">
    <property type="entry name" value="Co_trans_ATP-bd"/>
</dbReference>
<dbReference type="CDD" id="cd03225">
    <property type="entry name" value="ABC_cobalt_CbiO_domain1"/>
    <property type="match status" value="1"/>
</dbReference>
<dbReference type="Gene3D" id="3.40.50.300">
    <property type="entry name" value="P-loop containing nucleotide triphosphate hydrolases"/>
    <property type="match status" value="1"/>
</dbReference>
<dbReference type="PROSITE" id="PS50893">
    <property type="entry name" value="ABC_TRANSPORTER_2"/>
    <property type="match status" value="1"/>
</dbReference>
<dbReference type="InterPro" id="IPR003439">
    <property type="entry name" value="ABC_transporter-like_ATP-bd"/>
</dbReference>
<keyword evidence="4 10" id="KW-1003">Cell membrane</keyword>
<comment type="function">
    <text evidence="9">Probably part of an ABC transporter complex. Responsible for energy coupling to the transport system.</text>
</comment>
<dbReference type="GO" id="GO:0042626">
    <property type="term" value="F:ATPase-coupled transmembrane transporter activity"/>
    <property type="evidence" value="ECO:0007669"/>
    <property type="project" value="TreeGrafter"/>
</dbReference>
<keyword evidence="8 10" id="KW-0472">Membrane</keyword>
<dbReference type="FunFam" id="3.40.50.300:FF:000224">
    <property type="entry name" value="Energy-coupling factor transporter ATP-binding protein EcfA"/>
    <property type="match status" value="1"/>
</dbReference>
<dbReference type="InterPro" id="IPR015856">
    <property type="entry name" value="ABC_transpr_CbiO/EcfA_su"/>
</dbReference>
<name>A0A7C4S4S2_9EURY</name>
<evidence type="ECO:0000256" key="3">
    <source>
        <dbReference type="ARBA" id="ARBA00022448"/>
    </source>
</evidence>
<keyword evidence="7" id="KW-1278">Translocase</keyword>
<comment type="function">
    <text evidence="10">Part of an ABC transporter complex. Responsible for energy coupling to the transport system.</text>
</comment>
<comment type="subcellular location">
    <subcellularLocation>
        <location evidence="1 10">Cell membrane</location>
        <topology evidence="1 10">Peripheral membrane protein</topology>
    </subcellularLocation>
</comment>
<evidence type="ECO:0000256" key="2">
    <source>
        <dbReference type="ARBA" id="ARBA00005417"/>
    </source>
</evidence>
<proteinExistence type="inferred from homology"/>
<comment type="similarity">
    <text evidence="2 10">Belongs to the ABC transporter superfamily.</text>
</comment>
<dbReference type="SUPFAM" id="SSF52540">
    <property type="entry name" value="P-loop containing nucleoside triphosphate hydrolases"/>
    <property type="match status" value="1"/>
</dbReference>
<evidence type="ECO:0000313" key="13">
    <source>
        <dbReference type="EMBL" id="HGU58730.1"/>
    </source>
</evidence>
<evidence type="ECO:0000256" key="10">
    <source>
        <dbReference type="RuleBase" id="RU364103"/>
    </source>
</evidence>
<dbReference type="GO" id="GO:0043190">
    <property type="term" value="C:ATP-binding cassette (ABC) transporter complex"/>
    <property type="evidence" value="ECO:0007669"/>
    <property type="project" value="TreeGrafter"/>
</dbReference>
<sequence length="333" mass="36776">MIETRDLWFGYDKMVLKGVNFRAEKGETTILMGRNGVGKTTLLMHLNGLLKPLRGKVLIDGVEVKYDKKSLKEIRKKVAFVFQNPDDQIIAPTVWQEVAFGPANLGAERLDDIVKEALESVGLKGYEKRLCSQLSGGEKKRLSIASVIAMDPDYVIMDEPAAGVDAIGFKSIVEIVRMLKKRGKGLIISTHDFDLARKVGDKFIFMDDGKIVFEGDEPDIALALKLGIRTFSTGKLIVVPHNSEIPKIDADFVAAMGIKAKEKAAMDGIEVDITSAVLERSILRALEGHTVMLICSREMLEVVKREASKFPVNLEIKEIPKVSKVLPIEALGE</sequence>
<evidence type="ECO:0000259" key="11">
    <source>
        <dbReference type="PROSITE" id="PS50893"/>
    </source>
</evidence>
<dbReference type="PANTHER" id="PTHR43553:SF24">
    <property type="entry name" value="ENERGY-COUPLING FACTOR TRANSPORTER ATP-BINDING PROTEIN ECFA1"/>
    <property type="match status" value="1"/>
</dbReference>
<accession>A0A7C4S4S2</accession>
<evidence type="ECO:0000256" key="7">
    <source>
        <dbReference type="ARBA" id="ARBA00022967"/>
    </source>
</evidence>
<dbReference type="GO" id="GO:0016887">
    <property type="term" value="F:ATP hydrolysis activity"/>
    <property type="evidence" value="ECO:0007669"/>
    <property type="project" value="InterPro"/>
</dbReference>
<gene>
    <name evidence="13" type="ORF">ENT89_00650</name>
    <name evidence="12" type="ORF">ENX77_04845</name>
</gene>
<evidence type="ECO:0000256" key="5">
    <source>
        <dbReference type="ARBA" id="ARBA00022741"/>
    </source>
</evidence>
<evidence type="ECO:0000256" key="1">
    <source>
        <dbReference type="ARBA" id="ARBA00004202"/>
    </source>
</evidence>
<dbReference type="AlphaFoldDB" id="A0A7C4S4S2"/>
<evidence type="ECO:0000256" key="9">
    <source>
        <dbReference type="ARBA" id="ARBA00025157"/>
    </source>
</evidence>
<dbReference type="SMART" id="SM00382">
    <property type="entry name" value="AAA"/>
    <property type="match status" value="1"/>
</dbReference>
<dbReference type="InterPro" id="IPR017871">
    <property type="entry name" value="ABC_transporter-like_CS"/>
</dbReference>
<dbReference type="InterPro" id="IPR050095">
    <property type="entry name" value="ECF_ABC_transporter_ATP-bd"/>
</dbReference>
<evidence type="ECO:0000256" key="4">
    <source>
        <dbReference type="ARBA" id="ARBA00022475"/>
    </source>
</evidence>
<organism evidence="13">
    <name type="scientific">Geoglobus ahangari</name>
    <dbReference type="NCBI Taxonomy" id="113653"/>
    <lineage>
        <taxon>Archaea</taxon>
        <taxon>Methanobacteriati</taxon>
        <taxon>Methanobacteriota</taxon>
        <taxon>Archaeoglobi</taxon>
        <taxon>Archaeoglobales</taxon>
        <taxon>Archaeoglobaceae</taxon>
        <taxon>Geoglobus</taxon>
    </lineage>
</organism>
<dbReference type="GO" id="GO:0006824">
    <property type="term" value="P:cobalt ion transport"/>
    <property type="evidence" value="ECO:0007669"/>
    <property type="project" value="InterPro"/>
</dbReference>
<evidence type="ECO:0000256" key="8">
    <source>
        <dbReference type="ARBA" id="ARBA00023136"/>
    </source>
</evidence>
<keyword evidence="6 10" id="KW-0067">ATP-binding</keyword>
<dbReference type="EMBL" id="DTAK01000005">
    <property type="protein sequence ID" value="HGU58730.1"/>
    <property type="molecule type" value="Genomic_DNA"/>
</dbReference>
<dbReference type="NCBIfam" id="TIGR01166">
    <property type="entry name" value="cbiO"/>
    <property type="match status" value="1"/>
</dbReference>
<evidence type="ECO:0000256" key="6">
    <source>
        <dbReference type="ARBA" id="ARBA00022840"/>
    </source>
</evidence>
<dbReference type="PANTHER" id="PTHR43553">
    <property type="entry name" value="HEAVY METAL TRANSPORTER"/>
    <property type="match status" value="1"/>
</dbReference>